<feature type="compositionally biased region" description="Basic and acidic residues" evidence="1">
    <location>
        <begin position="137"/>
        <end position="158"/>
    </location>
</feature>
<proteinExistence type="predicted"/>
<sequence length="158" mass="17949">MAPLVARPHCSAQPPPSHRPLNATPPPTRGPPASVAHDLPPRTRPAPPPTSPPHHHVVLPPLRGRLGRRRRCRRRPANEPHVCFPRRRGRAPPGRQGDPCPRRRHRHDQRPRHQQRAGVDRRRTQLTGGWGKHERRGVHDGHPHRLGRGDCDQHCGRE</sequence>
<dbReference type="AlphaFoldDB" id="A0A1X6P4D7"/>
<feature type="region of interest" description="Disordered" evidence="1">
    <location>
        <begin position="1"/>
        <end position="158"/>
    </location>
</feature>
<feature type="compositionally biased region" description="Pro residues" evidence="1">
    <location>
        <begin position="42"/>
        <end position="52"/>
    </location>
</feature>
<evidence type="ECO:0000256" key="1">
    <source>
        <dbReference type="SAM" id="MobiDB-lite"/>
    </source>
</evidence>
<feature type="compositionally biased region" description="Pro residues" evidence="1">
    <location>
        <begin position="13"/>
        <end position="30"/>
    </location>
</feature>
<keyword evidence="3" id="KW-1185">Reference proteome</keyword>
<feature type="compositionally biased region" description="Basic residues" evidence="1">
    <location>
        <begin position="102"/>
        <end position="115"/>
    </location>
</feature>
<evidence type="ECO:0000313" key="3">
    <source>
        <dbReference type="Proteomes" id="UP000218209"/>
    </source>
</evidence>
<evidence type="ECO:0000313" key="2">
    <source>
        <dbReference type="EMBL" id="OSX75732.1"/>
    </source>
</evidence>
<dbReference type="EMBL" id="KV918892">
    <property type="protein sequence ID" value="OSX75732.1"/>
    <property type="molecule type" value="Genomic_DNA"/>
</dbReference>
<name>A0A1X6P4D7_PORUM</name>
<gene>
    <name evidence="2" type="ORF">BU14_0223s0005</name>
</gene>
<protein>
    <submittedName>
        <fullName evidence="2">Uncharacterized protein</fullName>
    </submittedName>
</protein>
<organism evidence="2 3">
    <name type="scientific">Porphyra umbilicalis</name>
    <name type="common">Purple laver</name>
    <name type="synonym">Red alga</name>
    <dbReference type="NCBI Taxonomy" id="2786"/>
    <lineage>
        <taxon>Eukaryota</taxon>
        <taxon>Rhodophyta</taxon>
        <taxon>Bangiophyceae</taxon>
        <taxon>Bangiales</taxon>
        <taxon>Bangiaceae</taxon>
        <taxon>Porphyra</taxon>
    </lineage>
</organism>
<accession>A0A1X6P4D7</accession>
<feature type="compositionally biased region" description="Basic residues" evidence="1">
    <location>
        <begin position="65"/>
        <end position="75"/>
    </location>
</feature>
<reference evidence="2 3" key="1">
    <citation type="submission" date="2017-03" db="EMBL/GenBank/DDBJ databases">
        <title>WGS assembly of Porphyra umbilicalis.</title>
        <authorList>
            <person name="Brawley S.H."/>
            <person name="Blouin N.A."/>
            <person name="Ficko-Blean E."/>
            <person name="Wheeler G.L."/>
            <person name="Lohr M."/>
            <person name="Goodson H.V."/>
            <person name="Jenkins J.W."/>
            <person name="Blaby-Haas C.E."/>
            <person name="Helliwell K.E."/>
            <person name="Chan C."/>
            <person name="Marriage T."/>
            <person name="Bhattacharya D."/>
            <person name="Klein A.S."/>
            <person name="Badis Y."/>
            <person name="Brodie J."/>
            <person name="Cao Y."/>
            <person name="Collen J."/>
            <person name="Dittami S.M."/>
            <person name="Gachon C.M."/>
            <person name="Green B.R."/>
            <person name="Karpowicz S."/>
            <person name="Kim J.W."/>
            <person name="Kudahl U."/>
            <person name="Lin S."/>
            <person name="Michel G."/>
            <person name="Mittag M."/>
            <person name="Olson B.J."/>
            <person name="Pangilinan J."/>
            <person name="Peng Y."/>
            <person name="Qiu H."/>
            <person name="Shu S."/>
            <person name="Singer J.T."/>
            <person name="Smith A.G."/>
            <person name="Sprecher B.N."/>
            <person name="Wagner V."/>
            <person name="Wang W."/>
            <person name="Wang Z.-Y."/>
            <person name="Yan J."/>
            <person name="Yarish C."/>
            <person name="Zoeuner-Riek S."/>
            <person name="Zhuang Y."/>
            <person name="Zou Y."/>
            <person name="Lindquist E.A."/>
            <person name="Grimwood J."/>
            <person name="Barry K."/>
            <person name="Rokhsar D.S."/>
            <person name="Schmutz J."/>
            <person name="Stiller J.W."/>
            <person name="Grossman A.R."/>
            <person name="Prochnik S.E."/>
        </authorList>
    </citation>
    <scope>NUCLEOTIDE SEQUENCE [LARGE SCALE GENOMIC DNA]</scope>
    <source>
        <strain evidence="2">4086291</strain>
    </source>
</reference>
<dbReference type="Proteomes" id="UP000218209">
    <property type="component" value="Unassembled WGS sequence"/>
</dbReference>